<feature type="compositionally biased region" description="Basic and acidic residues" evidence="1">
    <location>
        <begin position="200"/>
        <end position="228"/>
    </location>
</feature>
<feature type="compositionally biased region" description="Basic and acidic residues" evidence="1">
    <location>
        <begin position="110"/>
        <end position="129"/>
    </location>
</feature>
<dbReference type="GO" id="GO:0005634">
    <property type="term" value="C:nucleus"/>
    <property type="evidence" value="ECO:0007669"/>
    <property type="project" value="TreeGrafter"/>
</dbReference>
<dbReference type="EMBL" id="JAANYQ010000004">
    <property type="protein sequence ID" value="KAF4124719.1"/>
    <property type="molecule type" value="Genomic_DNA"/>
</dbReference>
<feature type="compositionally biased region" description="Basic and acidic residues" evidence="1">
    <location>
        <begin position="373"/>
        <end position="398"/>
    </location>
</feature>
<feature type="compositionally biased region" description="Basic and acidic residues" evidence="1">
    <location>
        <begin position="415"/>
        <end position="427"/>
    </location>
</feature>
<evidence type="ECO:0000313" key="3">
    <source>
        <dbReference type="Proteomes" id="UP000749293"/>
    </source>
</evidence>
<dbReference type="Gene3D" id="1.10.220.10">
    <property type="entry name" value="Annexin"/>
    <property type="match status" value="3"/>
</dbReference>
<dbReference type="GO" id="GO:0005544">
    <property type="term" value="F:calcium-dependent phospholipid binding"/>
    <property type="evidence" value="ECO:0007669"/>
    <property type="project" value="InterPro"/>
</dbReference>
<protein>
    <submittedName>
        <fullName evidence="2">ANX protein</fullName>
    </submittedName>
</protein>
<accession>A0A9P4YZN6</accession>
<gene>
    <name evidence="2" type="ORF">GMORB2_5385</name>
</gene>
<comment type="caution">
    <text evidence="2">The sequence shown here is derived from an EMBL/GenBank/DDBJ whole genome shotgun (WGS) entry which is preliminary data.</text>
</comment>
<dbReference type="GO" id="GO:0012506">
    <property type="term" value="C:vesicle membrane"/>
    <property type="evidence" value="ECO:0007669"/>
    <property type="project" value="TreeGrafter"/>
</dbReference>
<dbReference type="SUPFAM" id="SSF47874">
    <property type="entry name" value="Annexin"/>
    <property type="match status" value="1"/>
</dbReference>
<feature type="compositionally biased region" description="Basic and acidic residues" evidence="1">
    <location>
        <begin position="452"/>
        <end position="461"/>
    </location>
</feature>
<feature type="compositionally biased region" description="Basic and acidic residues" evidence="1">
    <location>
        <begin position="147"/>
        <end position="175"/>
    </location>
</feature>
<dbReference type="GO" id="GO:0001786">
    <property type="term" value="F:phosphatidylserine binding"/>
    <property type="evidence" value="ECO:0007669"/>
    <property type="project" value="TreeGrafter"/>
</dbReference>
<feature type="compositionally biased region" description="Basic and acidic residues" evidence="1">
    <location>
        <begin position="243"/>
        <end position="257"/>
    </location>
</feature>
<name>A0A9P4YZN6_9HYPO</name>
<dbReference type="OrthoDB" id="2134400at2759"/>
<feature type="compositionally biased region" description="Polar residues" evidence="1">
    <location>
        <begin position="462"/>
        <end position="474"/>
    </location>
</feature>
<dbReference type="Proteomes" id="UP000749293">
    <property type="component" value="Unassembled WGS sequence"/>
</dbReference>
<dbReference type="GeneID" id="55971613"/>
<proteinExistence type="predicted"/>
<reference evidence="2" key="1">
    <citation type="submission" date="2020-03" db="EMBL/GenBank/DDBJ databases">
        <title>Site-based positive gene gene selection in Geosmithia morbida across the United States reveals a broad range of putative effectors and factors for local host and environmental adapation.</title>
        <authorList>
            <person name="Onufrak A."/>
            <person name="Murdoch R.W."/>
            <person name="Gazis R."/>
            <person name="Huff M."/>
            <person name="Staton M."/>
            <person name="Klingeman W."/>
            <person name="Hadziabdic D."/>
        </authorList>
    </citation>
    <scope>NUCLEOTIDE SEQUENCE</scope>
    <source>
        <strain evidence="2">1262</strain>
    </source>
</reference>
<feature type="compositionally biased region" description="Basic and acidic residues" evidence="1">
    <location>
        <begin position="21"/>
        <end position="36"/>
    </location>
</feature>
<dbReference type="PANTHER" id="PTHR10502">
    <property type="entry name" value="ANNEXIN"/>
    <property type="match status" value="1"/>
</dbReference>
<dbReference type="GO" id="GO:0005737">
    <property type="term" value="C:cytoplasm"/>
    <property type="evidence" value="ECO:0007669"/>
    <property type="project" value="TreeGrafter"/>
</dbReference>
<evidence type="ECO:0000256" key="1">
    <source>
        <dbReference type="SAM" id="MobiDB-lite"/>
    </source>
</evidence>
<evidence type="ECO:0000313" key="2">
    <source>
        <dbReference type="EMBL" id="KAF4124719.1"/>
    </source>
</evidence>
<dbReference type="AlphaFoldDB" id="A0A9P4YZN6"/>
<keyword evidence="3" id="KW-1185">Reference proteome</keyword>
<feature type="compositionally biased region" description="Basic and acidic residues" evidence="1">
    <location>
        <begin position="269"/>
        <end position="289"/>
    </location>
</feature>
<dbReference type="RefSeq" id="XP_035323371.1">
    <property type="nucleotide sequence ID" value="XM_035467359.1"/>
</dbReference>
<feature type="compositionally biased region" description="Basic and acidic residues" evidence="1">
    <location>
        <begin position="46"/>
        <end position="57"/>
    </location>
</feature>
<dbReference type="InterPro" id="IPR037104">
    <property type="entry name" value="Annexin_sf"/>
</dbReference>
<feature type="compositionally biased region" description="Basic and acidic residues" evidence="1">
    <location>
        <begin position="330"/>
        <end position="355"/>
    </location>
</feature>
<sequence length="893" mass="101106">MSLHVGDGSDSRRTRSRSRDRRSGDETKPSYIDSRDSSYAYPEADLDAKYRPRHDEPLSSSARASSSGLPYPAEGEIDNLLPGDQSLYSYDSHHPIRRATSPAADPPYRSSRDKVADAPSHRSSRDKVVMSDAPPGALPREDDDSDDGKGDDRRGETKKERKERRQREAKEKEKGSSQYADDNERLDKYLPSKYSASASKRRDDSDDERPPLPDRRGQRAEEGERSRVDYLPQKYSSAPADKPGADNRHSYGKDRVQKIMNLPQRYLGRYHDSHDSSSSDQSKSSDREERRRRKKERDEEDLAYGKPPGPPRSSVRDDRETWGSYMSGSKWEDKHRQRPGHDDPRREDYRRRDDVVPASPSGARHRRGSSYADDPRGPRPEIRTVEPGNRRRDDEPPKKPPRPSDTLKVGTTAGGRDRSRSRDSRRESGHRREKSDTLTVGAAAGRNKSRSRSRDGRRDRSPQPQTKRMSSLTVDTGLPAAASLSAASGSPMLESYRGTYQDCSPMPSPLLLASGGPGGAGANDDVRVIEALSPAESDVDADGKKRTRRARFHDAEDIASRLAVALRGDGPPQREPLVEILPSLTHEQVMQLRADYKAIVKTGSQRKGVNIAKHIRARLKDENPNLMKACYAVALGQWESEAYWANYWYQGDKTRRELLIESLMGRTNAEVRRIKDAFTDKKYDNSLTKCMKTELKEDKFKKAVLMVLDERRMDEVDDQGRRLPLDYRLVDKDVDDLWKAIKSEKGGESLMISIVVQRSDAHLREVLKEYEAAFHSNFARDSLKKSGNLVGELLAHILNGIINRPVRDALLLHHALTASRKDELRHELLTSRLVRLHWDASHMQDVRRAYLDRYGVELQNAVREATSGHWGMFCEELCIARVPSAVRTLHVAE</sequence>
<dbReference type="GO" id="GO:0005509">
    <property type="term" value="F:calcium ion binding"/>
    <property type="evidence" value="ECO:0007669"/>
    <property type="project" value="InterPro"/>
</dbReference>
<dbReference type="PANTHER" id="PTHR10502:SF107">
    <property type="entry name" value="ANNEXIN ANXC4 (AFU_ORTHOLOGUE AFUA_3G07020)"/>
    <property type="match status" value="1"/>
</dbReference>
<organism evidence="2 3">
    <name type="scientific">Geosmithia morbida</name>
    <dbReference type="NCBI Taxonomy" id="1094350"/>
    <lineage>
        <taxon>Eukaryota</taxon>
        <taxon>Fungi</taxon>
        <taxon>Dikarya</taxon>
        <taxon>Ascomycota</taxon>
        <taxon>Pezizomycotina</taxon>
        <taxon>Sordariomycetes</taxon>
        <taxon>Hypocreomycetidae</taxon>
        <taxon>Hypocreales</taxon>
        <taxon>Bionectriaceae</taxon>
        <taxon>Geosmithia</taxon>
    </lineage>
</organism>
<dbReference type="GO" id="GO:0005886">
    <property type="term" value="C:plasma membrane"/>
    <property type="evidence" value="ECO:0007669"/>
    <property type="project" value="TreeGrafter"/>
</dbReference>
<feature type="region of interest" description="Disordered" evidence="1">
    <location>
        <begin position="1"/>
        <end position="477"/>
    </location>
</feature>